<dbReference type="Proteomes" id="UP000555828">
    <property type="component" value="Unassembled WGS sequence"/>
</dbReference>
<dbReference type="RefSeq" id="WP_184618937.1">
    <property type="nucleotide sequence ID" value="NZ_JACHEX010000001.1"/>
</dbReference>
<keyword evidence="2" id="KW-0963">Cytoplasm</keyword>
<evidence type="ECO:0000313" key="5">
    <source>
        <dbReference type="Proteomes" id="UP000555828"/>
    </source>
</evidence>
<dbReference type="GO" id="GO:0005737">
    <property type="term" value="C:cytoplasm"/>
    <property type="evidence" value="ECO:0007669"/>
    <property type="project" value="UniProtKB-SubCell"/>
</dbReference>
<evidence type="ECO:0000313" key="4">
    <source>
        <dbReference type="EMBL" id="MBB6062268.1"/>
    </source>
</evidence>
<dbReference type="PANTHER" id="PTHR13932">
    <property type="entry name" value="COPROPORPHYRINIGEN III OXIDASE"/>
    <property type="match status" value="1"/>
</dbReference>
<dbReference type="InterPro" id="IPR004559">
    <property type="entry name" value="HemW-like"/>
</dbReference>
<feature type="domain" description="Radical SAM core" evidence="3">
    <location>
        <begin position="9"/>
        <end position="232"/>
    </location>
</feature>
<keyword evidence="2" id="KW-0004">4Fe-4S</keyword>
<dbReference type="SFLD" id="SFLDG01065">
    <property type="entry name" value="anaerobic_coproporphyrinogen-I"/>
    <property type="match status" value="1"/>
</dbReference>
<dbReference type="InterPro" id="IPR058240">
    <property type="entry name" value="rSAM_sf"/>
</dbReference>
<evidence type="ECO:0000259" key="3">
    <source>
        <dbReference type="PROSITE" id="PS51918"/>
    </source>
</evidence>
<evidence type="ECO:0000256" key="2">
    <source>
        <dbReference type="RuleBase" id="RU364116"/>
    </source>
</evidence>
<dbReference type="SFLD" id="SFLDG01082">
    <property type="entry name" value="B12-binding_domain_containing"/>
    <property type="match status" value="1"/>
</dbReference>
<dbReference type="PANTHER" id="PTHR13932:SF5">
    <property type="entry name" value="RADICAL S-ADENOSYL METHIONINE DOMAIN-CONTAINING PROTEIN 1, MITOCHONDRIAL"/>
    <property type="match status" value="1"/>
</dbReference>
<dbReference type="SFLD" id="SFLDF00562">
    <property type="entry name" value="HemN-like__clustered_with_heat"/>
    <property type="match status" value="1"/>
</dbReference>
<gene>
    <name evidence="4" type="ORF">HNP65_000690</name>
</gene>
<keyword evidence="2" id="KW-0479">Metal-binding</keyword>
<proteinExistence type="inferred from homology"/>
<dbReference type="SFLD" id="SFLDS00029">
    <property type="entry name" value="Radical_SAM"/>
    <property type="match status" value="1"/>
</dbReference>
<keyword evidence="2" id="KW-0143">Chaperone</keyword>
<dbReference type="GO" id="GO:0046872">
    <property type="term" value="F:metal ion binding"/>
    <property type="evidence" value="ECO:0007669"/>
    <property type="project" value="UniProtKB-UniRule"/>
</dbReference>
<reference evidence="4 5" key="1">
    <citation type="submission" date="2020-08" db="EMBL/GenBank/DDBJ databases">
        <title>Genomic Encyclopedia of Type Strains, Phase IV (KMG-IV): sequencing the most valuable type-strain genomes for metagenomic binning, comparative biology and taxonomic classification.</title>
        <authorList>
            <person name="Goeker M."/>
        </authorList>
    </citation>
    <scope>NUCLEOTIDE SEQUENCE [LARGE SCALE GENOMIC DNA]</scope>
    <source>
        <strain evidence="4 5">DSM 13481</strain>
    </source>
</reference>
<keyword evidence="5" id="KW-1185">Reference proteome</keyword>
<dbReference type="PROSITE" id="PS51918">
    <property type="entry name" value="RADICAL_SAM"/>
    <property type="match status" value="1"/>
</dbReference>
<dbReference type="AlphaFoldDB" id="A0A841GRV4"/>
<sequence length="375" mass="44128">MEKLLSDLIGNVNTLSVYIHIPFCKKKCYYCDFVSYEEGSVENYINALSKEIELYGDYLKRGIRTLYIGGGTPSYINEHYIEQLVKKLEKYLILEEFTIEVNPDSFDRQKAQFYKEIGVSRLSIGIQSFDDEVLKKAGRSHDSAQALKAYNVAREYFENVNVDFIIGLPGESWSSIEEIVKFIRENHPPHISVYLLEIHEGTVLSSFYKKIPEESYNRYEVLLDFLKSEGYERYEISNFALDKNYSKHNLVYWANLDYIGLGLSSGGHIGNLRYNNVSDFETYYSRLKHDKFPRSYENENTLEREVLESIFMMLRTKWGIDRKLLPILPGFEKVIELLKEKYDFFDGQRLNEMGMDFSSIFFTNLLEIWEDFYEI</sequence>
<keyword evidence="2" id="KW-0408">Iron</keyword>
<dbReference type="GO" id="GO:0006779">
    <property type="term" value="P:porphyrin-containing compound biosynthetic process"/>
    <property type="evidence" value="ECO:0007669"/>
    <property type="project" value="InterPro"/>
</dbReference>
<comment type="caution">
    <text evidence="4">The sequence shown here is derived from an EMBL/GenBank/DDBJ whole genome shotgun (WGS) entry which is preliminary data.</text>
</comment>
<keyword evidence="2" id="KW-0349">Heme</keyword>
<dbReference type="GO" id="GO:0004109">
    <property type="term" value="F:coproporphyrinogen oxidase activity"/>
    <property type="evidence" value="ECO:0007669"/>
    <property type="project" value="InterPro"/>
</dbReference>
<comment type="similarity">
    <text evidence="1">Belongs to the anaerobic coproporphyrinogen-III oxidase family. HemW subfamily.</text>
</comment>
<dbReference type="InterPro" id="IPR007197">
    <property type="entry name" value="rSAM"/>
</dbReference>
<dbReference type="Gene3D" id="3.80.30.20">
    <property type="entry name" value="tm_1862 like domain"/>
    <property type="match status" value="1"/>
</dbReference>
<keyword evidence="2" id="KW-0949">S-adenosyl-L-methionine</keyword>
<dbReference type="InterPro" id="IPR006638">
    <property type="entry name" value="Elp3/MiaA/NifB-like_rSAM"/>
</dbReference>
<evidence type="ECO:0000256" key="1">
    <source>
        <dbReference type="ARBA" id="ARBA00006100"/>
    </source>
</evidence>
<accession>A0A841GRV4</accession>
<keyword evidence="4" id="KW-0560">Oxidoreductase</keyword>
<dbReference type="InterPro" id="IPR034505">
    <property type="entry name" value="Coproporphyrinogen-III_oxidase"/>
</dbReference>
<comment type="subcellular location">
    <subcellularLocation>
        <location evidence="2">Cytoplasm</location>
    </subcellularLocation>
</comment>
<keyword evidence="2" id="KW-0411">Iron-sulfur</keyword>
<dbReference type="InterPro" id="IPR023404">
    <property type="entry name" value="rSAM_horseshoe"/>
</dbReference>
<dbReference type="CDD" id="cd01335">
    <property type="entry name" value="Radical_SAM"/>
    <property type="match status" value="1"/>
</dbReference>
<dbReference type="NCBIfam" id="TIGR00539">
    <property type="entry name" value="hemN_rel"/>
    <property type="match status" value="1"/>
</dbReference>
<dbReference type="SMART" id="SM00729">
    <property type="entry name" value="Elp3"/>
    <property type="match status" value="1"/>
</dbReference>
<comment type="function">
    <text evidence="2">Probably acts as a heme chaperone, transferring heme to an unknown acceptor. Binds one molecule of heme per monomer, possibly covalently. Binds 1 [4Fe-4S] cluster. The cluster is coordinated with 3 cysteines and an exchangeable S-adenosyl-L-methionine.</text>
</comment>
<organism evidence="4 5">
    <name type="scientific">Thermosipho japonicus</name>
    <dbReference type="NCBI Taxonomy" id="90323"/>
    <lineage>
        <taxon>Bacteria</taxon>
        <taxon>Thermotogati</taxon>
        <taxon>Thermotogota</taxon>
        <taxon>Thermotogae</taxon>
        <taxon>Thermotogales</taxon>
        <taxon>Fervidobacteriaceae</taxon>
        <taxon>Thermosipho</taxon>
    </lineage>
</organism>
<name>A0A841GRV4_9BACT</name>
<dbReference type="EMBL" id="JACHEX010000001">
    <property type="protein sequence ID" value="MBB6062268.1"/>
    <property type="molecule type" value="Genomic_DNA"/>
</dbReference>
<dbReference type="Pfam" id="PF04055">
    <property type="entry name" value="Radical_SAM"/>
    <property type="match status" value="1"/>
</dbReference>
<dbReference type="SUPFAM" id="SSF102114">
    <property type="entry name" value="Radical SAM enzymes"/>
    <property type="match status" value="1"/>
</dbReference>
<dbReference type="GO" id="GO:0051539">
    <property type="term" value="F:4 iron, 4 sulfur cluster binding"/>
    <property type="evidence" value="ECO:0007669"/>
    <property type="project" value="UniProtKB-UniRule"/>
</dbReference>
<protein>
    <recommendedName>
        <fullName evidence="2">Heme chaperone HemW</fullName>
    </recommendedName>
</protein>